<keyword evidence="3" id="KW-1185">Reference proteome</keyword>
<organism evidence="2 3">
    <name type="scientific">Eumeta variegata</name>
    <name type="common">Bagworm moth</name>
    <name type="synonym">Eumeta japonica</name>
    <dbReference type="NCBI Taxonomy" id="151549"/>
    <lineage>
        <taxon>Eukaryota</taxon>
        <taxon>Metazoa</taxon>
        <taxon>Ecdysozoa</taxon>
        <taxon>Arthropoda</taxon>
        <taxon>Hexapoda</taxon>
        <taxon>Insecta</taxon>
        <taxon>Pterygota</taxon>
        <taxon>Neoptera</taxon>
        <taxon>Endopterygota</taxon>
        <taxon>Lepidoptera</taxon>
        <taxon>Glossata</taxon>
        <taxon>Ditrysia</taxon>
        <taxon>Tineoidea</taxon>
        <taxon>Psychidae</taxon>
        <taxon>Oiketicinae</taxon>
        <taxon>Eumeta</taxon>
    </lineage>
</organism>
<dbReference type="AlphaFoldDB" id="A0A4C1SU60"/>
<gene>
    <name evidence="2" type="ORF">EVAR_68673_1</name>
</gene>
<dbReference type="Proteomes" id="UP000299102">
    <property type="component" value="Unassembled WGS sequence"/>
</dbReference>
<evidence type="ECO:0000313" key="2">
    <source>
        <dbReference type="EMBL" id="GBP04591.1"/>
    </source>
</evidence>
<evidence type="ECO:0000313" key="3">
    <source>
        <dbReference type="Proteomes" id="UP000299102"/>
    </source>
</evidence>
<reference evidence="2 3" key="1">
    <citation type="journal article" date="2019" name="Commun. Biol.">
        <title>The bagworm genome reveals a unique fibroin gene that provides high tensile strength.</title>
        <authorList>
            <person name="Kono N."/>
            <person name="Nakamura H."/>
            <person name="Ohtoshi R."/>
            <person name="Tomita M."/>
            <person name="Numata K."/>
            <person name="Arakawa K."/>
        </authorList>
    </citation>
    <scope>NUCLEOTIDE SEQUENCE [LARGE SCALE GENOMIC DNA]</scope>
</reference>
<sequence length="79" mass="8733">MTASPNAAGQHTGVTTTRDMPYGRFLKGSPRHRMSLDTDTGRVHLSYPARKRPDGMGVNLYPPNTESQIQYINGSLEVE</sequence>
<comment type="caution">
    <text evidence="2">The sequence shown here is derived from an EMBL/GenBank/DDBJ whole genome shotgun (WGS) entry which is preliminary data.</text>
</comment>
<protein>
    <submittedName>
        <fullName evidence="2">Uncharacterized protein</fullName>
    </submittedName>
</protein>
<proteinExistence type="predicted"/>
<evidence type="ECO:0000256" key="1">
    <source>
        <dbReference type="SAM" id="MobiDB-lite"/>
    </source>
</evidence>
<dbReference type="EMBL" id="BGZK01003792">
    <property type="protein sequence ID" value="GBP04591.1"/>
    <property type="molecule type" value="Genomic_DNA"/>
</dbReference>
<feature type="region of interest" description="Disordered" evidence="1">
    <location>
        <begin position="1"/>
        <end position="40"/>
    </location>
</feature>
<name>A0A4C1SU60_EUMVA</name>
<accession>A0A4C1SU60</accession>
<feature type="compositionally biased region" description="Polar residues" evidence="1">
    <location>
        <begin position="1"/>
        <end position="18"/>
    </location>
</feature>